<dbReference type="PANTHER" id="PTHR31630:SF6">
    <property type="entry name" value="PHYTANOYL-COA DIOXYGENASE-RELATED"/>
    <property type="match status" value="1"/>
</dbReference>
<dbReference type="OrthoDB" id="428355at2759"/>
<keyword evidence="2" id="KW-0472">Membrane</keyword>
<name>A0A812U0P1_9DINO</name>
<dbReference type="Pfam" id="PF14935">
    <property type="entry name" value="TMEM138"/>
    <property type="match status" value="1"/>
</dbReference>
<dbReference type="InterPro" id="IPR008775">
    <property type="entry name" value="Phytyl_CoA_dOase-like"/>
</dbReference>
<evidence type="ECO:0000256" key="1">
    <source>
        <dbReference type="SAM" id="MobiDB-lite"/>
    </source>
</evidence>
<feature type="transmembrane region" description="Helical" evidence="2">
    <location>
        <begin position="54"/>
        <end position="74"/>
    </location>
</feature>
<feature type="transmembrane region" description="Helical" evidence="2">
    <location>
        <begin position="12"/>
        <end position="34"/>
    </location>
</feature>
<dbReference type="Pfam" id="PF05721">
    <property type="entry name" value="PhyH"/>
    <property type="match status" value="1"/>
</dbReference>
<proteinExistence type="predicted"/>
<reference evidence="3" key="1">
    <citation type="submission" date="2021-02" db="EMBL/GenBank/DDBJ databases">
        <authorList>
            <person name="Dougan E. K."/>
            <person name="Rhodes N."/>
            <person name="Thang M."/>
            <person name="Chan C."/>
        </authorList>
    </citation>
    <scope>NUCLEOTIDE SEQUENCE</scope>
</reference>
<protein>
    <submittedName>
        <fullName evidence="3">Uncharacterized protein</fullName>
    </submittedName>
</protein>
<dbReference type="Gene3D" id="2.60.120.620">
    <property type="entry name" value="q2cbj1_9rhob like domain"/>
    <property type="match status" value="1"/>
</dbReference>
<dbReference type="InterPro" id="IPR024133">
    <property type="entry name" value="TM_138"/>
</dbReference>
<evidence type="ECO:0000313" key="4">
    <source>
        <dbReference type="Proteomes" id="UP000604046"/>
    </source>
</evidence>
<dbReference type="EMBL" id="CAJNDS010002629">
    <property type="protein sequence ID" value="CAE7549700.1"/>
    <property type="molecule type" value="Genomic_DNA"/>
</dbReference>
<dbReference type="SUPFAM" id="SSF51197">
    <property type="entry name" value="Clavaminate synthase-like"/>
    <property type="match status" value="1"/>
</dbReference>
<accession>A0A812U0P1</accession>
<evidence type="ECO:0000256" key="2">
    <source>
        <dbReference type="SAM" id="Phobius"/>
    </source>
</evidence>
<evidence type="ECO:0000313" key="3">
    <source>
        <dbReference type="EMBL" id="CAE7549700.1"/>
    </source>
</evidence>
<keyword evidence="4" id="KW-1185">Reference proteome</keyword>
<dbReference type="AlphaFoldDB" id="A0A812U0P1"/>
<feature type="compositionally biased region" description="Basic residues" evidence="1">
    <location>
        <begin position="278"/>
        <end position="288"/>
    </location>
</feature>
<feature type="region of interest" description="Disordered" evidence="1">
    <location>
        <begin position="278"/>
        <end position="298"/>
    </location>
</feature>
<keyword evidence="2" id="KW-1133">Transmembrane helix</keyword>
<keyword evidence="2" id="KW-0812">Transmembrane</keyword>
<sequence>MVSGPESISPNLFAAKLNVLLVLVLLDCVCNGFADSLWDPSQYVMTIVFCGVPIALQLLMLILFFMLLWNTFLLRYGLLLELWGELRAVVAFSLLRFAISLAARVPRILAALAGGSREEHWANPMNQAAFCANNIVSVIYCSWLLRRSYALADVRFYKPQPGFTDRIPGNLSNLRGGKMGAALRGWTGAFAVVAARQACCSVKARTPDMSWNAALEDQVRISKHHGSMSRGELYQKSFAWVIILLLGAALEAEVSGSMRNAPEAGLAEPTLIATAAHARWRRRPRARRQSAGDGEQEASWHARYAAPVKLTRRYCPQRFAVGDARAQEHLRREGYVILADVLTPDQVAEATERFWSYLSASTAGAVQRDSPLTWQSHLWPGQDYNGLINSGGIGQSDFMWYIRSKPKVIAAFADVWGVDKEDLIMSFDGCCAFRPPSVDPRWRTRAGWFHTDQNGRTTGSEFVCAQGLVALTDGDESTGGLAVLPGSHRSHAEIFRRWPLERENDFFILPRSDELLAERSPCKPHVVPVNAGDLVLWDSRLIHCNVPAVHRFDEAPLDAALLELGLGEAAEKLLPELTSVADAAWTWALHEATFDDILSSWGLSSPSLREDVAKQCAVWAKQISEELNCDSSVPKLTRLVAYVCATPRSSASEGTLRLRQAAAVLGATTSHWPDRCAITDAPLNRAGLVDFRALDPLAFRLIGCASHTRDEAFAELTSVLRHLQTRADPGEATSLSALAEQLR</sequence>
<organism evidence="3 4">
    <name type="scientific">Symbiodinium natans</name>
    <dbReference type="NCBI Taxonomy" id="878477"/>
    <lineage>
        <taxon>Eukaryota</taxon>
        <taxon>Sar</taxon>
        <taxon>Alveolata</taxon>
        <taxon>Dinophyceae</taxon>
        <taxon>Suessiales</taxon>
        <taxon>Symbiodiniaceae</taxon>
        <taxon>Symbiodinium</taxon>
    </lineage>
</organism>
<comment type="caution">
    <text evidence="3">The sequence shown here is derived from an EMBL/GenBank/DDBJ whole genome shotgun (WGS) entry which is preliminary data.</text>
</comment>
<gene>
    <name evidence="3" type="ORF">SNAT2548_LOCUS30867</name>
</gene>
<dbReference type="PANTHER" id="PTHR31630">
    <property type="entry name" value="PHYTANOYL-COA DIOXYGENASE-RELATED-RELATED"/>
    <property type="match status" value="1"/>
</dbReference>
<dbReference type="Proteomes" id="UP000604046">
    <property type="component" value="Unassembled WGS sequence"/>
</dbReference>